<keyword evidence="3" id="KW-1185">Reference proteome</keyword>
<reference evidence="2" key="1">
    <citation type="submission" date="2020-07" db="EMBL/GenBank/DDBJ databases">
        <title>The High-quality genome of the commercially important snow crab, Chionoecetes opilio.</title>
        <authorList>
            <person name="Jeong J.-H."/>
            <person name="Ryu S."/>
        </authorList>
    </citation>
    <scope>NUCLEOTIDE SEQUENCE</scope>
    <source>
        <strain evidence="2">MADBK_172401_WGS</strain>
        <tissue evidence="2">Digestive gland</tissue>
    </source>
</reference>
<organism evidence="2 3">
    <name type="scientific">Chionoecetes opilio</name>
    <name type="common">Atlantic snow crab</name>
    <name type="synonym">Cancer opilio</name>
    <dbReference type="NCBI Taxonomy" id="41210"/>
    <lineage>
        <taxon>Eukaryota</taxon>
        <taxon>Metazoa</taxon>
        <taxon>Ecdysozoa</taxon>
        <taxon>Arthropoda</taxon>
        <taxon>Crustacea</taxon>
        <taxon>Multicrustacea</taxon>
        <taxon>Malacostraca</taxon>
        <taxon>Eumalacostraca</taxon>
        <taxon>Eucarida</taxon>
        <taxon>Decapoda</taxon>
        <taxon>Pleocyemata</taxon>
        <taxon>Brachyura</taxon>
        <taxon>Eubrachyura</taxon>
        <taxon>Majoidea</taxon>
        <taxon>Majidae</taxon>
        <taxon>Chionoecetes</taxon>
    </lineage>
</organism>
<dbReference type="EMBL" id="JACEEZ010010989">
    <property type="protein sequence ID" value="KAG0721525.1"/>
    <property type="molecule type" value="Genomic_DNA"/>
</dbReference>
<evidence type="ECO:0000313" key="2">
    <source>
        <dbReference type="EMBL" id="KAG0721525.1"/>
    </source>
</evidence>
<comment type="caution">
    <text evidence="2">The sequence shown here is derived from an EMBL/GenBank/DDBJ whole genome shotgun (WGS) entry which is preliminary data.</text>
</comment>
<name>A0A8J4Y5N0_CHIOP</name>
<protein>
    <submittedName>
        <fullName evidence="2">Uncharacterized protein</fullName>
    </submittedName>
</protein>
<feature type="region of interest" description="Disordered" evidence="1">
    <location>
        <begin position="150"/>
        <end position="246"/>
    </location>
</feature>
<dbReference type="Proteomes" id="UP000770661">
    <property type="component" value="Unassembled WGS sequence"/>
</dbReference>
<gene>
    <name evidence="2" type="ORF">GWK47_046295</name>
</gene>
<dbReference type="AlphaFoldDB" id="A0A8J4Y5N0"/>
<proteinExistence type="predicted"/>
<accession>A0A8J4Y5N0</accession>
<evidence type="ECO:0000256" key="1">
    <source>
        <dbReference type="SAM" id="MobiDB-lite"/>
    </source>
</evidence>
<sequence>MTTGIGQTFIIFLGGAPPGEFDSLLLEQCTRADGCQKPLLLQNFDFRGQFRLTKKGKERGLHGLPLRRPGFYARPGLRLFFSVQALDSTPELSKAPHLRQDRPRDRRRACRNCQASVVVSEKLVWAVLRLQYLRAQKSLVTAPRERNFYGEGPVSQKSHASPKEVGPRSPPGRLRHGRTPTSLGVPLERALSPTPPVVAVGEGFQRSPQISGNPAVVNEPRGKGVRSSQKFQRSLTKERSSFSSPF</sequence>
<evidence type="ECO:0000313" key="3">
    <source>
        <dbReference type="Proteomes" id="UP000770661"/>
    </source>
</evidence>